<accession>A0ACB8ZP38</accession>
<evidence type="ECO:0000313" key="1">
    <source>
        <dbReference type="EMBL" id="KAI3699469.1"/>
    </source>
</evidence>
<reference evidence="1 2" key="2">
    <citation type="journal article" date="2022" name="Mol. Ecol. Resour.">
        <title>The genomes of chicory, endive, great burdock and yacon provide insights into Asteraceae paleo-polyploidization history and plant inulin production.</title>
        <authorList>
            <person name="Fan W."/>
            <person name="Wang S."/>
            <person name="Wang H."/>
            <person name="Wang A."/>
            <person name="Jiang F."/>
            <person name="Liu H."/>
            <person name="Zhao H."/>
            <person name="Xu D."/>
            <person name="Zhang Y."/>
        </authorList>
    </citation>
    <scope>NUCLEOTIDE SEQUENCE [LARGE SCALE GENOMIC DNA]</scope>
    <source>
        <strain evidence="2">cv. Punajuju</strain>
        <tissue evidence="1">Leaves</tissue>
    </source>
</reference>
<organism evidence="1 2">
    <name type="scientific">Cichorium intybus</name>
    <name type="common">Chicory</name>
    <dbReference type="NCBI Taxonomy" id="13427"/>
    <lineage>
        <taxon>Eukaryota</taxon>
        <taxon>Viridiplantae</taxon>
        <taxon>Streptophyta</taxon>
        <taxon>Embryophyta</taxon>
        <taxon>Tracheophyta</taxon>
        <taxon>Spermatophyta</taxon>
        <taxon>Magnoliopsida</taxon>
        <taxon>eudicotyledons</taxon>
        <taxon>Gunneridae</taxon>
        <taxon>Pentapetalae</taxon>
        <taxon>asterids</taxon>
        <taxon>campanulids</taxon>
        <taxon>Asterales</taxon>
        <taxon>Asteraceae</taxon>
        <taxon>Cichorioideae</taxon>
        <taxon>Cichorieae</taxon>
        <taxon>Cichoriinae</taxon>
        <taxon>Cichorium</taxon>
    </lineage>
</organism>
<dbReference type="Proteomes" id="UP001055811">
    <property type="component" value="Linkage Group LG08"/>
</dbReference>
<name>A0ACB8ZP38_CICIN</name>
<keyword evidence="2" id="KW-1185">Reference proteome</keyword>
<reference evidence="2" key="1">
    <citation type="journal article" date="2022" name="Mol. Ecol. Resour.">
        <title>The genomes of chicory, endive, great burdock and yacon provide insights into Asteraceae palaeo-polyploidization history and plant inulin production.</title>
        <authorList>
            <person name="Fan W."/>
            <person name="Wang S."/>
            <person name="Wang H."/>
            <person name="Wang A."/>
            <person name="Jiang F."/>
            <person name="Liu H."/>
            <person name="Zhao H."/>
            <person name="Xu D."/>
            <person name="Zhang Y."/>
        </authorList>
    </citation>
    <scope>NUCLEOTIDE SEQUENCE [LARGE SCALE GENOMIC DNA]</scope>
    <source>
        <strain evidence="2">cv. Punajuju</strain>
    </source>
</reference>
<dbReference type="EMBL" id="CM042016">
    <property type="protein sequence ID" value="KAI3699469.1"/>
    <property type="molecule type" value="Genomic_DNA"/>
</dbReference>
<comment type="caution">
    <text evidence="1">The sequence shown here is derived from an EMBL/GenBank/DDBJ whole genome shotgun (WGS) entry which is preliminary data.</text>
</comment>
<proteinExistence type="predicted"/>
<protein>
    <submittedName>
        <fullName evidence="1">Uncharacterized protein</fullName>
    </submittedName>
</protein>
<evidence type="ECO:0000313" key="2">
    <source>
        <dbReference type="Proteomes" id="UP001055811"/>
    </source>
</evidence>
<sequence>MEDDNEEVKSVKELLGVVVKLIEACDSLRWKNSSKIRVEAIPHALEGKDLIGLTPGSSKTGAFALPVLQALWKDPQTFFVCVLSPTRELAIQIAEQFEALGSSISVKTAVRMEINQDPCFFS</sequence>
<gene>
    <name evidence="1" type="ORF">L2E82_43806</name>
</gene>